<dbReference type="EMBL" id="JBJHZX010000028">
    <property type="protein sequence ID" value="MFL0197255.1"/>
    <property type="molecule type" value="Genomic_DNA"/>
</dbReference>
<evidence type="ECO:0000313" key="4">
    <source>
        <dbReference type="Proteomes" id="UP001623660"/>
    </source>
</evidence>
<reference evidence="3 4" key="1">
    <citation type="submission" date="2024-11" db="EMBL/GenBank/DDBJ databases">
        <authorList>
            <person name="Heng Y.C."/>
            <person name="Lim A.C.H."/>
            <person name="Lee J.K.Y."/>
            <person name="Kittelmann S."/>
        </authorList>
    </citation>
    <scope>NUCLEOTIDE SEQUENCE [LARGE SCALE GENOMIC DNA]</scope>
    <source>
        <strain evidence="3 4">WILCCON 0269</strain>
    </source>
</reference>
<proteinExistence type="predicted"/>
<comment type="caution">
    <text evidence="3">The sequence shown here is derived from an EMBL/GenBank/DDBJ whole genome shotgun (WGS) entry which is preliminary data.</text>
</comment>
<keyword evidence="2" id="KW-1133">Transmembrane helix</keyword>
<protein>
    <submittedName>
        <fullName evidence="3">Uncharacterized protein</fullName>
    </submittedName>
</protein>
<dbReference type="Proteomes" id="UP001623660">
    <property type="component" value="Unassembled WGS sequence"/>
</dbReference>
<evidence type="ECO:0000256" key="1">
    <source>
        <dbReference type="SAM" id="Coils"/>
    </source>
</evidence>
<keyword evidence="2" id="KW-0812">Transmembrane</keyword>
<evidence type="ECO:0000313" key="3">
    <source>
        <dbReference type="EMBL" id="MFL0197255.1"/>
    </source>
</evidence>
<keyword evidence="4" id="KW-1185">Reference proteome</keyword>
<organism evidence="3 4">
    <name type="scientific">Candidatus Clostridium eludens</name>
    <dbReference type="NCBI Taxonomy" id="3381663"/>
    <lineage>
        <taxon>Bacteria</taxon>
        <taxon>Bacillati</taxon>
        <taxon>Bacillota</taxon>
        <taxon>Clostridia</taxon>
        <taxon>Eubacteriales</taxon>
        <taxon>Clostridiaceae</taxon>
        <taxon>Clostridium</taxon>
    </lineage>
</organism>
<sequence>MSECYDAKLCEEKHKQIDDTLELQNNRLNKHSEEIHSLQNVSAGRTKEMEGLTKAVNELNSKIEKLVEQNRNLLITIIVLLAGFFIFAIEKGIFK</sequence>
<dbReference type="RefSeq" id="WP_406793360.1">
    <property type="nucleotide sequence ID" value="NZ_JBJHZX010000028.1"/>
</dbReference>
<keyword evidence="2" id="KW-0472">Membrane</keyword>
<name>A0ABW8SMS1_9CLOT</name>
<evidence type="ECO:0000256" key="2">
    <source>
        <dbReference type="SAM" id="Phobius"/>
    </source>
</evidence>
<keyword evidence="1" id="KW-0175">Coiled coil</keyword>
<feature type="transmembrane region" description="Helical" evidence="2">
    <location>
        <begin position="72"/>
        <end position="89"/>
    </location>
</feature>
<gene>
    <name evidence="3" type="ORF">ACJDU8_17070</name>
</gene>
<accession>A0ABW8SMS1</accession>
<feature type="coiled-coil region" evidence="1">
    <location>
        <begin position="14"/>
        <end position="76"/>
    </location>
</feature>